<feature type="compositionally biased region" description="Basic and acidic residues" evidence="1">
    <location>
        <begin position="40"/>
        <end position="60"/>
    </location>
</feature>
<name>A0A9N9HU38_9GLOM</name>
<comment type="caution">
    <text evidence="3">The sequence shown here is derived from an EMBL/GenBank/DDBJ whole genome shotgun (WGS) entry which is preliminary data.</text>
</comment>
<reference evidence="3" key="1">
    <citation type="submission" date="2021-06" db="EMBL/GenBank/DDBJ databases">
        <authorList>
            <person name="Kallberg Y."/>
            <person name="Tangrot J."/>
            <person name="Rosling A."/>
        </authorList>
    </citation>
    <scope>NUCLEOTIDE SEQUENCE</scope>
    <source>
        <strain evidence="3">MA453B</strain>
    </source>
</reference>
<evidence type="ECO:0000259" key="2">
    <source>
        <dbReference type="Pfam" id="PF21107"/>
    </source>
</evidence>
<keyword evidence="4" id="KW-1185">Reference proteome</keyword>
<feature type="compositionally biased region" description="Basic and acidic residues" evidence="1">
    <location>
        <begin position="19"/>
        <end position="32"/>
    </location>
</feature>
<sequence length="60" mass="7406">EIQMDSEDKNKDKFRKCKSRENETFEQREVRLARKHDRKRQRESTESAEQRKAHLAHNHE</sequence>
<gene>
    <name evidence="3" type="ORF">DERYTH_LOCUS13273</name>
</gene>
<evidence type="ECO:0000313" key="3">
    <source>
        <dbReference type="EMBL" id="CAG8705764.1"/>
    </source>
</evidence>
<dbReference type="AlphaFoldDB" id="A0A9N9HU38"/>
<organism evidence="3 4">
    <name type="scientific">Dentiscutata erythropus</name>
    <dbReference type="NCBI Taxonomy" id="1348616"/>
    <lineage>
        <taxon>Eukaryota</taxon>
        <taxon>Fungi</taxon>
        <taxon>Fungi incertae sedis</taxon>
        <taxon>Mucoromycota</taxon>
        <taxon>Glomeromycotina</taxon>
        <taxon>Glomeromycetes</taxon>
        <taxon>Diversisporales</taxon>
        <taxon>Gigasporaceae</taxon>
        <taxon>Dentiscutata</taxon>
    </lineage>
</organism>
<dbReference type="InterPro" id="IPR048998">
    <property type="entry name" value="STPR"/>
</dbReference>
<feature type="non-terminal residue" evidence="3">
    <location>
        <position position="1"/>
    </location>
</feature>
<protein>
    <submittedName>
        <fullName evidence="3">12417_t:CDS:1</fullName>
    </submittedName>
</protein>
<feature type="compositionally biased region" description="Basic and acidic residues" evidence="1">
    <location>
        <begin position="1"/>
        <end position="11"/>
    </location>
</feature>
<evidence type="ECO:0000256" key="1">
    <source>
        <dbReference type="SAM" id="MobiDB-lite"/>
    </source>
</evidence>
<accession>A0A9N9HU38</accession>
<feature type="region of interest" description="Disordered" evidence="1">
    <location>
        <begin position="1"/>
        <end position="60"/>
    </location>
</feature>
<proteinExistence type="predicted"/>
<feature type="domain" description="STPR" evidence="2">
    <location>
        <begin position="11"/>
        <end position="57"/>
    </location>
</feature>
<evidence type="ECO:0000313" key="4">
    <source>
        <dbReference type="Proteomes" id="UP000789405"/>
    </source>
</evidence>
<dbReference type="EMBL" id="CAJVPY010009186">
    <property type="protein sequence ID" value="CAG8705764.1"/>
    <property type="molecule type" value="Genomic_DNA"/>
</dbReference>
<dbReference type="Proteomes" id="UP000789405">
    <property type="component" value="Unassembled WGS sequence"/>
</dbReference>
<dbReference type="Pfam" id="PF21107">
    <property type="entry name" value="STPRs"/>
    <property type="match status" value="1"/>
</dbReference>